<feature type="transmembrane region" description="Helical" evidence="1">
    <location>
        <begin position="30"/>
        <end position="48"/>
    </location>
</feature>
<feature type="transmembrane region" description="Helical" evidence="1">
    <location>
        <begin position="278"/>
        <end position="307"/>
    </location>
</feature>
<evidence type="ECO:0000259" key="2">
    <source>
        <dbReference type="Pfam" id="PF01757"/>
    </source>
</evidence>
<feature type="transmembrane region" description="Helical" evidence="1">
    <location>
        <begin position="176"/>
        <end position="195"/>
    </location>
</feature>
<dbReference type="STRING" id="1123062.SAMN02745775_105138"/>
<dbReference type="GO" id="GO:0016747">
    <property type="term" value="F:acyltransferase activity, transferring groups other than amino-acyl groups"/>
    <property type="evidence" value="ECO:0007669"/>
    <property type="project" value="InterPro"/>
</dbReference>
<name>A0A1I4BCR6_9PROT</name>
<feature type="domain" description="Acyltransferase 3" evidence="2">
    <location>
        <begin position="26"/>
        <end position="331"/>
    </location>
</feature>
<organism evidence="3 4">
    <name type="scientific">Falsiroseomonas stagni DSM 19981</name>
    <dbReference type="NCBI Taxonomy" id="1123062"/>
    <lineage>
        <taxon>Bacteria</taxon>
        <taxon>Pseudomonadati</taxon>
        <taxon>Pseudomonadota</taxon>
        <taxon>Alphaproteobacteria</taxon>
        <taxon>Acetobacterales</taxon>
        <taxon>Roseomonadaceae</taxon>
        <taxon>Falsiroseomonas</taxon>
    </lineage>
</organism>
<keyword evidence="3" id="KW-0808">Transferase</keyword>
<keyword evidence="1" id="KW-0812">Transmembrane</keyword>
<evidence type="ECO:0000256" key="1">
    <source>
        <dbReference type="SAM" id="Phobius"/>
    </source>
</evidence>
<protein>
    <submittedName>
        <fullName evidence="3">Acyltransferase family protein</fullName>
    </submittedName>
</protein>
<dbReference type="AlphaFoldDB" id="A0A1I4BCR6"/>
<evidence type="ECO:0000313" key="4">
    <source>
        <dbReference type="Proteomes" id="UP000199473"/>
    </source>
</evidence>
<dbReference type="InterPro" id="IPR002656">
    <property type="entry name" value="Acyl_transf_3_dom"/>
</dbReference>
<evidence type="ECO:0000313" key="3">
    <source>
        <dbReference type="EMBL" id="SFK65859.1"/>
    </source>
</evidence>
<accession>A0A1I4BCR6</accession>
<reference evidence="3 4" key="1">
    <citation type="submission" date="2016-10" db="EMBL/GenBank/DDBJ databases">
        <authorList>
            <person name="de Groot N.N."/>
        </authorList>
    </citation>
    <scope>NUCLEOTIDE SEQUENCE [LARGE SCALE GENOMIC DNA]</scope>
    <source>
        <strain evidence="3 4">DSM 19981</strain>
    </source>
</reference>
<proteinExistence type="predicted"/>
<dbReference type="Pfam" id="PF01757">
    <property type="entry name" value="Acyl_transf_3"/>
    <property type="match status" value="1"/>
</dbReference>
<dbReference type="InterPro" id="IPR052734">
    <property type="entry name" value="Nod_factor_acetyltransferase"/>
</dbReference>
<keyword evidence="3" id="KW-0012">Acyltransferase</keyword>
<dbReference type="PANTHER" id="PTHR37312">
    <property type="entry name" value="MEMBRANE-BOUND ACYLTRANSFERASE YKRP-RELATED"/>
    <property type="match status" value="1"/>
</dbReference>
<dbReference type="Proteomes" id="UP000199473">
    <property type="component" value="Unassembled WGS sequence"/>
</dbReference>
<feature type="transmembrane region" description="Helical" evidence="1">
    <location>
        <begin position="151"/>
        <end position="169"/>
    </location>
</feature>
<dbReference type="EMBL" id="FOSQ01000005">
    <property type="protein sequence ID" value="SFK65859.1"/>
    <property type="molecule type" value="Genomic_DNA"/>
</dbReference>
<sequence>MNTAAATLPAFVATAPARPPRERRLDLDRAKGVAILIVVFGHIVAGAPPRGAEWWDLLRTAIYAFHMPFFLYLSGTVFGLLGTQRTPLAGMPALAAKRAARLLPPFFLFGLLILFGKLAAEQFVHVDNQPDGLLGGLRDLLFTTARSPATSVWYLWVLFVCSIAAPPVWRRIGAPGLVVVGLLLLALDPPSILYADRLARHAVFFAIGIWAAEREALLLPLFTRYLALWWLAFMAALLATVFGPLSGDLSLLGCGLLSIPALHGLMRVGPVTRWQWPLVLGSASMVIYLFNTIAIGVAKAALILAGIGWTASAFWIHIPVLTAAGVLLPILGKRLVLRRIPVLDRMTS</sequence>
<feature type="transmembrane region" description="Helical" evidence="1">
    <location>
        <begin position="226"/>
        <end position="243"/>
    </location>
</feature>
<gene>
    <name evidence="3" type="ORF">SAMN02745775_105138</name>
</gene>
<keyword evidence="1" id="KW-0472">Membrane</keyword>
<keyword evidence="4" id="KW-1185">Reference proteome</keyword>
<dbReference type="RefSeq" id="WP_092960665.1">
    <property type="nucleotide sequence ID" value="NZ_FOSQ01000005.1"/>
</dbReference>
<keyword evidence="1" id="KW-1133">Transmembrane helix</keyword>
<feature type="transmembrane region" description="Helical" evidence="1">
    <location>
        <begin position="60"/>
        <end position="81"/>
    </location>
</feature>
<feature type="transmembrane region" description="Helical" evidence="1">
    <location>
        <begin position="102"/>
        <end position="120"/>
    </location>
</feature>
<feature type="transmembrane region" description="Helical" evidence="1">
    <location>
        <begin position="313"/>
        <end position="331"/>
    </location>
</feature>
<dbReference type="PANTHER" id="PTHR37312:SF1">
    <property type="entry name" value="MEMBRANE-BOUND ACYLTRANSFERASE YKRP-RELATED"/>
    <property type="match status" value="1"/>
</dbReference>
<dbReference type="OrthoDB" id="9814956at2"/>